<dbReference type="Gene3D" id="2.180.10.10">
    <property type="entry name" value="RHS repeat-associated core"/>
    <property type="match status" value="1"/>
</dbReference>
<organism evidence="1 2">
    <name type="scientific">Flagellimonas iocasae</name>
    <dbReference type="NCBI Taxonomy" id="2055905"/>
    <lineage>
        <taxon>Bacteria</taxon>
        <taxon>Pseudomonadati</taxon>
        <taxon>Bacteroidota</taxon>
        <taxon>Flavobacteriia</taxon>
        <taxon>Flavobacteriales</taxon>
        <taxon>Flavobacteriaceae</taxon>
        <taxon>Flagellimonas</taxon>
    </lineage>
</organism>
<proteinExistence type="predicted"/>
<reference evidence="2" key="1">
    <citation type="journal article" date="2019" name="Int. J. Syst. Evol. Microbiol.">
        <title>The Global Catalogue of Microorganisms (GCM) 10K type strain sequencing project: providing services to taxonomists for standard genome sequencing and annotation.</title>
        <authorList>
            <consortium name="The Broad Institute Genomics Platform"/>
            <consortium name="The Broad Institute Genome Sequencing Center for Infectious Disease"/>
            <person name="Wu L."/>
            <person name="Ma J."/>
        </authorList>
    </citation>
    <scope>NUCLEOTIDE SEQUENCE [LARGE SCALE GENOMIC DNA]</scope>
    <source>
        <strain evidence="2">JCM 3389</strain>
    </source>
</reference>
<comment type="caution">
    <text evidence="1">The sequence shown here is derived from an EMBL/GenBank/DDBJ whole genome shotgun (WGS) entry which is preliminary data.</text>
</comment>
<dbReference type="RefSeq" id="WP_379830484.1">
    <property type="nucleotide sequence ID" value="NZ_JBHUHU010000003.1"/>
</dbReference>
<evidence type="ECO:0000313" key="2">
    <source>
        <dbReference type="Proteomes" id="UP001597342"/>
    </source>
</evidence>
<name>A0ABW4XZL9_9FLAO</name>
<protein>
    <recommendedName>
        <fullName evidence="3">YD repeat-containing protein</fullName>
    </recommendedName>
</protein>
<evidence type="ECO:0000313" key="1">
    <source>
        <dbReference type="EMBL" id="MFD2099728.1"/>
    </source>
</evidence>
<sequence>MKNVIIFFISILVVSPLYSQRSYGEKIKTNKDDLSFYNLRGNVKSLKTKNYRVDNSKMNPISSELIKFNFQGLIIEMVQYDSSERIESWKKMKYNGEGNLIEILNLNRSGNITSKEIYELDDEGFMKRKTTLDGNGKILEKSPLHQYQFNNQGKVISEEYNNSIGVFKVTHVYDDNGNEILKTFYQGGEVSNKYVKSYDYKGRIVKSDVYDYSSLTSSVQYKYDFSDNIIYSEFINLSGFLKVKEIVEKEYDNWNNEVSIFSESYNLDGEFLGGYSISKNYIYDNQHNYVRCTTLSSDNLPSDIEDRLIQYYH</sequence>
<dbReference type="EMBL" id="JBHUHU010000003">
    <property type="protein sequence ID" value="MFD2099728.1"/>
    <property type="molecule type" value="Genomic_DNA"/>
</dbReference>
<accession>A0ABW4XZL9</accession>
<evidence type="ECO:0008006" key="3">
    <source>
        <dbReference type="Google" id="ProtNLM"/>
    </source>
</evidence>
<dbReference type="Proteomes" id="UP001597342">
    <property type="component" value="Unassembled WGS sequence"/>
</dbReference>
<keyword evidence="2" id="KW-1185">Reference proteome</keyword>
<gene>
    <name evidence="1" type="ORF">ACFSJE_08100</name>
</gene>